<evidence type="ECO:0000313" key="1">
    <source>
        <dbReference type="EMBL" id="POM60992.1"/>
    </source>
</evidence>
<name>A0A2P4X632_9STRA</name>
<organism evidence="1 2">
    <name type="scientific">Phytophthora palmivora</name>
    <dbReference type="NCBI Taxonomy" id="4796"/>
    <lineage>
        <taxon>Eukaryota</taxon>
        <taxon>Sar</taxon>
        <taxon>Stramenopiles</taxon>
        <taxon>Oomycota</taxon>
        <taxon>Peronosporomycetes</taxon>
        <taxon>Peronosporales</taxon>
        <taxon>Peronosporaceae</taxon>
        <taxon>Phytophthora</taxon>
    </lineage>
</organism>
<dbReference type="AlphaFoldDB" id="A0A2P4X632"/>
<dbReference type="EMBL" id="NCKW01016456">
    <property type="protein sequence ID" value="POM60992.1"/>
    <property type="molecule type" value="Genomic_DNA"/>
</dbReference>
<gene>
    <name evidence="1" type="ORF">PHPALM_30066</name>
</gene>
<keyword evidence="2" id="KW-1185">Reference proteome</keyword>
<reference evidence="1 2" key="1">
    <citation type="journal article" date="2017" name="Genome Biol. Evol.">
        <title>Phytophthora megakarya and P. palmivora, closely related causal agents of cacao black pod rot, underwent increases in genome sizes and gene numbers by different mechanisms.</title>
        <authorList>
            <person name="Ali S.S."/>
            <person name="Shao J."/>
            <person name="Lary D.J."/>
            <person name="Kronmiller B."/>
            <person name="Shen D."/>
            <person name="Strem M.D."/>
            <person name="Amoako-Attah I."/>
            <person name="Akrofi A.Y."/>
            <person name="Begoude B.A."/>
            <person name="Ten Hoopen G.M."/>
            <person name="Coulibaly K."/>
            <person name="Kebe B.I."/>
            <person name="Melnick R.L."/>
            <person name="Guiltinan M.J."/>
            <person name="Tyler B.M."/>
            <person name="Meinhardt L.W."/>
            <person name="Bailey B.A."/>
        </authorList>
    </citation>
    <scope>NUCLEOTIDE SEQUENCE [LARGE SCALE GENOMIC DNA]</scope>
    <source>
        <strain evidence="2">sbr112.9</strain>
    </source>
</reference>
<dbReference type="Proteomes" id="UP000237271">
    <property type="component" value="Unassembled WGS sequence"/>
</dbReference>
<comment type="caution">
    <text evidence="1">The sequence shown here is derived from an EMBL/GenBank/DDBJ whole genome shotgun (WGS) entry which is preliminary data.</text>
</comment>
<dbReference type="OrthoDB" id="126873at2759"/>
<sequence>MWSATELLLASSEPVSASRNSKLAAPGSPVRILKINTPANRYLRAYTTNEGDGEERGISVKLPNLDQLPNTFKSSKTKELQGLLKGDETIGDAFKKLKLSTMPLVTRKLNLSKGKITNFKLWSNHVAKVNKENPEAAMLRALTNVFGEKEVATMILLSKYSWRTSSVAKKMEKAQFNKWFEKGLDPHTVFVDVFRVKWNKKHLHPREKFIWGDYSTYYTKRIVEY</sequence>
<protein>
    <recommendedName>
        <fullName evidence="3">RxLR effector protein</fullName>
    </recommendedName>
</protein>
<evidence type="ECO:0000313" key="2">
    <source>
        <dbReference type="Proteomes" id="UP000237271"/>
    </source>
</evidence>
<accession>A0A2P4X632</accession>
<proteinExistence type="predicted"/>
<evidence type="ECO:0008006" key="3">
    <source>
        <dbReference type="Google" id="ProtNLM"/>
    </source>
</evidence>